<evidence type="ECO:0000313" key="3">
    <source>
        <dbReference type="EMBL" id="SDF81404.1"/>
    </source>
</evidence>
<keyword evidence="2" id="KW-0472">Membrane</keyword>
<protein>
    <submittedName>
        <fullName evidence="3">Uncharacterized protein</fullName>
    </submittedName>
</protein>
<keyword evidence="4" id="KW-1185">Reference proteome</keyword>
<keyword evidence="2" id="KW-0812">Transmembrane</keyword>
<feature type="region of interest" description="Disordered" evidence="1">
    <location>
        <begin position="1"/>
        <end position="40"/>
    </location>
</feature>
<dbReference type="Proteomes" id="UP000199643">
    <property type="component" value="Unassembled WGS sequence"/>
</dbReference>
<dbReference type="RefSeq" id="WP_090496572.1">
    <property type="nucleotide sequence ID" value="NZ_FNCH01000001.1"/>
</dbReference>
<dbReference type="EMBL" id="FNCH01000001">
    <property type="protein sequence ID" value="SDF81404.1"/>
    <property type="molecule type" value="Genomic_DNA"/>
</dbReference>
<sequence>MENIDPQHTESGAAPKPIEKDYENHKEDPGPAKPAVTEKDENGAGQALKWVIPIAIIVGLIIWFVMRK</sequence>
<keyword evidence="2" id="KW-1133">Transmembrane helix</keyword>
<evidence type="ECO:0000313" key="4">
    <source>
        <dbReference type="Proteomes" id="UP000199643"/>
    </source>
</evidence>
<gene>
    <name evidence="3" type="ORF">SAMN05421827_101634</name>
</gene>
<feature type="transmembrane region" description="Helical" evidence="2">
    <location>
        <begin position="47"/>
        <end position="66"/>
    </location>
</feature>
<accession>A0A1G7P589</accession>
<dbReference type="OrthoDB" id="770939at2"/>
<feature type="compositionally biased region" description="Basic and acidic residues" evidence="1">
    <location>
        <begin position="17"/>
        <end position="40"/>
    </location>
</feature>
<organism evidence="3 4">
    <name type="scientific">Pedobacter terrae</name>
    <dbReference type="NCBI Taxonomy" id="405671"/>
    <lineage>
        <taxon>Bacteria</taxon>
        <taxon>Pseudomonadati</taxon>
        <taxon>Bacteroidota</taxon>
        <taxon>Sphingobacteriia</taxon>
        <taxon>Sphingobacteriales</taxon>
        <taxon>Sphingobacteriaceae</taxon>
        <taxon>Pedobacter</taxon>
    </lineage>
</organism>
<evidence type="ECO:0000256" key="2">
    <source>
        <dbReference type="SAM" id="Phobius"/>
    </source>
</evidence>
<reference evidence="4" key="1">
    <citation type="submission" date="2016-10" db="EMBL/GenBank/DDBJ databases">
        <authorList>
            <person name="Varghese N."/>
            <person name="Submissions S."/>
        </authorList>
    </citation>
    <scope>NUCLEOTIDE SEQUENCE [LARGE SCALE GENOMIC DNA]</scope>
    <source>
        <strain evidence="4">DSM 17933</strain>
    </source>
</reference>
<evidence type="ECO:0000256" key="1">
    <source>
        <dbReference type="SAM" id="MobiDB-lite"/>
    </source>
</evidence>
<proteinExistence type="predicted"/>
<dbReference type="AlphaFoldDB" id="A0A1G7P589"/>
<name>A0A1G7P589_9SPHI</name>